<dbReference type="Gene3D" id="3.30.950.30">
    <property type="entry name" value="Schlafen, AAA domain"/>
    <property type="match status" value="1"/>
</dbReference>
<dbReference type="GO" id="GO:0004386">
    <property type="term" value="F:helicase activity"/>
    <property type="evidence" value="ECO:0007669"/>
    <property type="project" value="UniProtKB-KW"/>
</dbReference>
<evidence type="ECO:0000259" key="1">
    <source>
        <dbReference type="Pfam" id="PF04326"/>
    </source>
</evidence>
<dbReference type="Gene3D" id="3.30.565.60">
    <property type="match status" value="1"/>
</dbReference>
<dbReference type="InterPro" id="IPR036390">
    <property type="entry name" value="WH_DNA-bd_sf"/>
</dbReference>
<dbReference type="STRING" id="1120920.SAMN03080599_00194"/>
<dbReference type="RefSeq" id="WP_242870740.1">
    <property type="nucleotide sequence ID" value="NZ_FMWL01000001.1"/>
</dbReference>
<reference evidence="2 3" key="1">
    <citation type="submission" date="2016-10" db="EMBL/GenBank/DDBJ databases">
        <authorList>
            <person name="de Groot N.N."/>
        </authorList>
    </citation>
    <scope>NUCLEOTIDE SEQUENCE [LARGE SCALE GENOMIC DNA]</scope>
    <source>
        <strain evidence="2 3">DSM 2784</strain>
    </source>
</reference>
<keyword evidence="3" id="KW-1185">Reference proteome</keyword>
<dbReference type="InterPro" id="IPR036388">
    <property type="entry name" value="WH-like_DNA-bd_sf"/>
</dbReference>
<keyword evidence="2" id="KW-0347">Helicase</keyword>
<dbReference type="Pfam" id="PF04326">
    <property type="entry name" value="SLFN_AlbA_2"/>
    <property type="match status" value="1"/>
</dbReference>
<organism evidence="2 3">
    <name type="scientific">Acidaminobacter hydrogenoformans DSM 2784</name>
    <dbReference type="NCBI Taxonomy" id="1120920"/>
    <lineage>
        <taxon>Bacteria</taxon>
        <taxon>Bacillati</taxon>
        <taxon>Bacillota</taxon>
        <taxon>Clostridia</taxon>
        <taxon>Peptostreptococcales</taxon>
        <taxon>Acidaminobacteraceae</taxon>
        <taxon>Acidaminobacter</taxon>
    </lineage>
</organism>
<dbReference type="PANTHER" id="PTHR30595">
    <property type="entry name" value="GLPR-RELATED TRANSCRIPTIONAL REPRESSOR"/>
    <property type="match status" value="1"/>
</dbReference>
<feature type="domain" description="Schlafen AlbA-2" evidence="1">
    <location>
        <begin position="4"/>
        <end position="120"/>
    </location>
</feature>
<dbReference type="InterPro" id="IPR038475">
    <property type="entry name" value="RecG_C_sf"/>
</dbReference>
<proteinExistence type="predicted"/>
<accession>A0A1G5RQP6</accession>
<dbReference type="Gene3D" id="1.10.10.10">
    <property type="entry name" value="Winged helix-like DNA-binding domain superfamily/Winged helix DNA-binding domain"/>
    <property type="match status" value="1"/>
</dbReference>
<dbReference type="Proteomes" id="UP000199208">
    <property type="component" value="Unassembled WGS sequence"/>
</dbReference>
<dbReference type="PANTHER" id="PTHR30595:SF6">
    <property type="entry name" value="SCHLAFEN ALBA-2 DOMAIN-CONTAINING PROTEIN"/>
    <property type="match status" value="1"/>
</dbReference>
<dbReference type="EMBL" id="FMWL01000001">
    <property type="protein sequence ID" value="SCZ76354.1"/>
    <property type="molecule type" value="Genomic_DNA"/>
</dbReference>
<dbReference type="Pfam" id="PF13749">
    <property type="entry name" value="HATPase_c_4"/>
    <property type="match status" value="1"/>
</dbReference>
<gene>
    <name evidence="2" type="ORF">SAMN03080599_00194</name>
</gene>
<evidence type="ECO:0000313" key="3">
    <source>
        <dbReference type="Proteomes" id="UP000199208"/>
    </source>
</evidence>
<dbReference type="InterPro" id="IPR007421">
    <property type="entry name" value="Schlafen_AlbA_2_dom"/>
</dbReference>
<evidence type="ECO:0000313" key="2">
    <source>
        <dbReference type="EMBL" id="SCZ76354.1"/>
    </source>
</evidence>
<name>A0A1G5RQP6_9FIRM</name>
<keyword evidence="2" id="KW-0067">ATP-binding</keyword>
<dbReference type="InterPro" id="IPR038461">
    <property type="entry name" value="Schlafen_AlbA_2_dom_sf"/>
</dbReference>
<dbReference type="SUPFAM" id="SSF46785">
    <property type="entry name" value="Winged helix' DNA-binding domain"/>
    <property type="match status" value="1"/>
</dbReference>
<dbReference type="AlphaFoldDB" id="A0A1G5RQP6"/>
<keyword evidence="2" id="KW-0547">Nucleotide-binding</keyword>
<sequence length="435" mass="49258">MFTESKTIELKREYTEDIRKSVTAFANTDGGKIYIGIQDNGSVVGISQKDDLMTRVSNMIRDSIRPDVTLFTDISIEQFDRKDVLVIHVQRGTARPYYLHGKGIRPEGVYIRQGASSVPATEAAILNMIKETSGDSFEKARSLNQQLTFDGAAAYFEKMGVEFFDTQKKTLHLIDQDGMFTNLGLLLSDQATHTIKLAVFEGDKKTIFKERREFTGSILLELEEAYDFIERYNKTRSEFKGLERMDQRDYPIEAIREALLNAVVHRDYAYSGSILISLYDNRLEIVTIGGLVKGISLNDIMLGVSVLRNQHLANIFYRLKLIEAYGTGIPKMMAAYDDYEVKPMIEVSDHAFKITLPNTNYKHSAMKERLSSGLSQRELQILTLLKRNKVVGRKEVELEVGISQATAVVTLRNMLKKGLIEKVGSGKNMKYKISQ</sequence>
<keyword evidence="2" id="KW-0378">Hydrolase</keyword>
<protein>
    <submittedName>
        <fullName evidence="2">ATP-dependent DNA helicase RecG</fullName>
    </submittedName>
</protein>